<keyword evidence="2" id="KW-1185">Reference proteome</keyword>
<gene>
    <name evidence="1" type="ORF">LSAA_6006</name>
</gene>
<dbReference type="PANTHER" id="PTHR45749:SF21">
    <property type="entry name" value="DUF4371 DOMAIN-CONTAINING PROTEIN"/>
    <property type="match status" value="1"/>
</dbReference>
<reference evidence="1" key="1">
    <citation type="submission" date="2021-02" db="EMBL/GenBank/DDBJ databases">
        <authorList>
            <person name="Bekaert M."/>
        </authorList>
    </citation>
    <scope>NUCLEOTIDE SEQUENCE</scope>
    <source>
        <strain evidence="1">IoA-00</strain>
    </source>
</reference>
<proteinExistence type="predicted"/>
<evidence type="ECO:0000313" key="2">
    <source>
        <dbReference type="Proteomes" id="UP000675881"/>
    </source>
</evidence>
<dbReference type="InterPro" id="IPR012337">
    <property type="entry name" value="RNaseH-like_sf"/>
</dbReference>
<dbReference type="OrthoDB" id="6381264at2759"/>
<dbReference type="Proteomes" id="UP000675881">
    <property type="component" value="Chromosome 15"/>
</dbReference>
<sequence>MSQVLRYVKITDNEVKVEQSFLRFIEMKGKNAEQITSMILKQLEMDDINIQDCRGQAFDNVAVMAGHRSGVQTRIREVNPNIVFVPCNNHSLNLEAVHAALVPQLIKWNILIEITGVTIKRTCETRWSSRSDAVKVIHTKFTEVITTLERLMEDVENATTRSDAGLILQAMLSFSFLTFLSLWRGILREINDTQKFLQTKGLDLQQCAFKLSALNVSLLQNRDKIVEDTLAYSTQICSDMGISTERRIRKKKILNAKKWTMLLKVMPLN</sequence>
<name>A0A7R8CS37_LEPSM</name>
<dbReference type="EMBL" id="HG994594">
    <property type="protein sequence ID" value="CAF2861236.1"/>
    <property type="molecule type" value="Genomic_DNA"/>
</dbReference>
<organism evidence="1 2">
    <name type="scientific">Lepeophtheirus salmonis</name>
    <name type="common">Salmon louse</name>
    <name type="synonym">Caligus salmonis</name>
    <dbReference type="NCBI Taxonomy" id="72036"/>
    <lineage>
        <taxon>Eukaryota</taxon>
        <taxon>Metazoa</taxon>
        <taxon>Ecdysozoa</taxon>
        <taxon>Arthropoda</taxon>
        <taxon>Crustacea</taxon>
        <taxon>Multicrustacea</taxon>
        <taxon>Hexanauplia</taxon>
        <taxon>Copepoda</taxon>
        <taxon>Siphonostomatoida</taxon>
        <taxon>Caligidae</taxon>
        <taxon>Lepeophtheirus</taxon>
    </lineage>
</organism>
<protein>
    <submittedName>
        <fullName evidence="1">(salmon louse) hypothetical protein</fullName>
    </submittedName>
</protein>
<dbReference type="SUPFAM" id="SSF53098">
    <property type="entry name" value="Ribonuclease H-like"/>
    <property type="match status" value="1"/>
</dbReference>
<dbReference type="AlphaFoldDB" id="A0A7R8CS37"/>
<accession>A0A7R8CS37</accession>
<dbReference type="PANTHER" id="PTHR45749">
    <property type="match status" value="1"/>
</dbReference>
<evidence type="ECO:0000313" key="1">
    <source>
        <dbReference type="EMBL" id="CAF2861236.1"/>
    </source>
</evidence>